<comment type="caution">
    <text evidence="1">The sequence shown here is derived from an EMBL/GenBank/DDBJ whole genome shotgun (WGS) entry which is preliminary data.</text>
</comment>
<protein>
    <submittedName>
        <fullName evidence="1">Uncharacterized protein</fullName>
    </submittedName>
</protein>
<gene>
    <name evidence="1" type="ORF">DXC81_00975</name>
</gene>
<evidence type="ECO:0000313" key="1">
    <source>
        <dbReference type="EMBL" id="RGL12264.1"/>
    </source>
</evidence>
<dbReference type="EMBL" id="QSRJ01000001">
    <property type="protein sequence ID" value="RGL12264.1"/>
    <property type="molecule type" value="Genomic_DNA"/>
</dbReference>
<name>A0A3E4QZL5_9ACTN</name>
<dbReference type="AlphaFoldDB" id="A0A3E4QZL5"/>
<proteinExistence type="predicted"/>
<accession>A0A3E4QZL5</accession>
<reference evidence="1 2" key="1">
    <citation type="submission" date="2018-08" db="EMBL/GenBank/DDBJ databases">
        <title>A genome reference for cultivated species of the human gut microbiota.</title>
        <authorList>
            <person name="Zou Y."/>
            <person name="Xue W."/>
            <person name="Luo G."/>
        </authorList>
    </citation>
    <scope>NUCLEOTIDE SEQUENCE [LARGE SCALE GENOMIC DNA]</scope>
    <source>
        <strain evidence="1 2">TF08-14</strain>
    </source>
</reference>
<evidence type="ECO:0000313" key="2">
    <source>
        <dbReference type="Proteomes" id="UP000260943"/>
    </source>
</evidence>
<organism evidence="1 2">
    <name type="scientific">Collinsella tanakaei</name>
    <dbReference type="NCBI Taxonomy" id="626935"/>
    <lineage>
        <taxon>Bacteria</taxon>
        <taxon>Bacillati</taxon>
        <taxon>Actinomycetota</taxon>
        <taxon>Coriobacteriia</taxon>
        <taxon>Coriobacteriales</taxon>
        <taxon>Coriobacteriaceae</taxon>
        <taxon>Collinsella</taxon>
    </lineage>
</organism>
<dbReference type="Proteomes" id="UP000260943">
    <property type="component" value="Unassembled WGS sequence"/>
</dbReference>
<sequence length="84" mass="9317">MGASIALGLCLFAKRDRLGRAAQGFLQQLGWMGCQMGWQAGRQMGRWMGRQADWQVGQRRAAERVWLQSPGPNNALVRNGASDK</sequence>